<evidence type="ECO:0000313" key="2">
    <source>
        <dbReference type="EMBL" id="KAJ8966521.1"/>
    </source>
</evidence>
<feature type="compositionally biased region" description="Basic and acidic residues" evidence="1">
    <location>
        <begin position="124"/>
        <end position="138"/>
    </location>
</feature>
<name>A0ABQ9IV65_9CUCU</name>
<organism evidence="2 3">
    <name type="scientific">Molorchus minor</name>
    <dbReference type="NCBI Taxonomy" id="1323400"/>
    <lineage>
        <taxon>Eukaryota</taxon>
        <taxon>Metazoa</taxon>
        <taxon>Ecdysozoa</taxon>
        <taxon>Arthropoda</taxon>
        <taxon>Hexapoda</taxon>
        <taxon>Insecta</taxon>
        <taxon>Pterygota</taxon>
        <taxon>Neoptera</taxon>
        <taxon>Endopterygota</taxon>
        <taxon>Coleoptera</taxon>
        <taxon>Polyphaga</taxon>
        <taxon>Cucujiformia</taxon>
        <taxon>Chrysomeloidea</taxon>
        <taxon>Cerambycidae</taxon>
        <taxon>Lamiinae</taxon>
        <taxon>Monochamini</taxon>
        <taxon>Molorchus</taxon>
    </lineage>
</organism>
<evidence type="ECO:0000313" key="3">
    <source>
        <dbReference type="Proteomes" id="UP001162164"/>
    </source>
</evidence>
<dbReference type="Proteomes" id="UP001162164">
    <property type="component" value="Unassembled WGS sequence"/>
</dbReference>
<sequence>MCLETIPSPSVNHDGRALVICSDLVETIISNVYYLLELEALDVKIRFVFRRPKYTKMPTGCCLSYCHNNHLDIRNFGISFHRFPENLEVTHQKIYLKKDAVPSLSFGGNEESDSEKENQQASDETFKSKHNEDRRRCK</sequence>
<protein>
    <submittedName>
        <fullName evidence="2">Uncharacterized protein</fullName>
    </submittedName>
</protein>
<accession>A0ABQ9IV65</accession>
<feature type="region of interest" description="Disordered" evidence="1">
    <location>
        <begin position="106"/>
        <end position="138"/>
    </location>
</feature>
<comment type="caution">
    <text evidence="2">The sequence shown here is derived from an EMBL/GenBank/DDBJ whole genome shotgun (WGS) entry which is preliminary data.</text>
</comment>
<dbReference type="EMBL" id="JAPWTJ010002349">
    <property type="protein sequence ID" value="KAJ8966521.1"/>
    <property type="molecule type" value="Genomic_DNA"/>
</dbReference>
<proteinExistence type="predicted"/>
<reference evidence="2" key="1">
    <citation type="journal article" date="2023" name="Insect Mol. Biol.">
        <title>Genome sequencing provides insights into the evolution of gene families encoding plant cell wall-degrading enzymes in longhorned beetles.</title>
        <authorList>
            <person name="Shin N.R."/>
            <person name="Okamura Y."/>
            <person name="Kirsch R."/>
            <person name="Pauchet Y."/>
        </authorList>
    </citation>
    <scope>NUCLEOTIDE SEQUENCE</scope>
    <source>
        <strain evidence="2">MMC_N1</strain>
    </source>
</reference>
<gene>
    <name evidence="2" type="ORF">NQ317_002531</name>
</gene>
<evidence type="ECO:0000256" key="1">
    <source>
        <dbReference type="SAM" id="MobiDB-lite"/>
    </source>
</evidence>
<keyword evidence="3" id="KW-1185">Reference proteome</keyword>